<dbReference type="InterPro" id="IPR001433">
    <property type="entry name" value="OxRdtase_FAD/NAD-bd"/>
</dbReference>
<keyword evidence="2" id="KW-0001">2Fe-2S</keyword>
<dbReference type="InterPro" id="IPR039261">
    <property type="entry name" value="FNR_nucleotide-bd"/>
</dbReference>
<dbReference type="Pfam" id="PF00175">
    <property type="entry name" value="NAD_binding_1"/>
    <property type="match status" value="1"/>
</dbReference>
<keyword evidence="2" id="KW-0479">Metal-binding</keyword>
<dbReference type="AlphaFoldDB" id="A0A6M3ZYR2"/>
<feature type="domain" description="FAD-binding FR-type" evidence="3">
    <location>
        <begin position="19"/>
        <end position="121"/>
    </location>
</feature>
<comment type="cofactor">
    <cofactor evidence="1">
        <name>FAD</name>
        <dbReference type="ChEBI" id="CHEBI:57692"/>
    </cofactor>
</comment>
<proteinExistence type="predicted"/>
<dbReference type="PROSITE" id="PS51384">
    <property type="entry name" value="FAD_FR"/>
    <property type="match status" value="1"/>
</dbReference>
<sequence>MRAGLALTRWRRKSFLQPAITCSTFLVSKKQVAKGTLAFSISRPANFEFVAGQAVYVTIPDLKKADTKGNVRIFSIASSPQDLELEIATRQTDSSLKRYLADTPAGASLQLEGPYGDMALHADSSRPAVFLAGGIGITPFRSMVLDATNRASPHRLFLFYSNRRLEDAPFLTELRQLQEKNSKFKLITTFTEDSAISEEDAVERGYITAAMISKHVGDMSVPVYYIAGPATMVTAMEAILKNAGVRQADVRTEKFPCY</sequence>
<dbReference type="PRINTS" id="PR00410">
    <property type="entry name" value="PHEHYDRXLASE"/>
</dbReference>
<dbReference type="GO" id="GO:0051537">
    <property type="term" value="F:2 iron, 2 sulfur cluster binding"/>
    <property type="evidence" value="ECO:0007669"/>
    <property type="project" value="UniProtKB-KW"/>
</dbReference>
<evidence type="ECO:0000256" key="2">
    <source>
        <dbReference type="ARBA" id="ARBA00022714"/>
    </source>
</evidence>
<evidence type="ECO:0000259" key="3">
    <source>
        <dbReference type="PROSITE" id="PS51384"/>
    </source>
</evidence>
<dbReference type="Proteomes" id="UP000501648">
    <property type="component" value="Chromosome"/>
</dbReference>
<evidence type="ECO:0000256" key="1">
    <source>
        <dbReference type="ARBA" id="ARBA00001974"/>
    </source>
</evidence>
<protein>
    <submittedName>
        <fullName evidence="4">Oxidoreductase</fullName>
    </submittedName>
</protein>
<gene>
    <name evidence="4" type="ORF">C798_03045</name>
</gene>
<evidence type="ECO:0000313" key="4">
    <source>
        <dbReference type="EMBL" id="QJQ03845.1"/>
    </source>
</evidence>
<dbReference type="Gene3D" id="2.40.30.10">
    <property type="entry name" value="Translation factors"/>
    <property type="match status" value="1"/>
</dbReference>
<keyword evidence="2" id="KW-0411">Iron-sulfur</keyword>
<dbReference type="GO" id="GO:0016491">
    <property type="term" value="F:oxidoreductase activity"/>
    <property type="evidence" value="ECO:0007669"/>
    <property type="project" value="InterPro"/>
</dbReference>
<dbReference type="InterPro" id="IPR017938">
    <property type="entry name" value="Riboflavin_synthase-like_b-brl"/>
</dbReference>
<dbReference type="EMBL" id="CP008956">
    <property type="protein sequence ID" value="QJQ03845.1"/>
    <property type="molecule type" value="Genomic_DNA"/>
</dbReference>
<dbReference type="Gene3D" id="3.40.50.80">
    <property type="entry name" value="Nucleotide-binding domain of ferredoxin-NADP reductase (FNR) module"/>
    <property type="match status" value="1"/>
</dbReference>
<accession>A0A6M3ZYR2</accession>
<dbReference type="SUPFAM" id="SSF63380">
    <property type="entry name" value="Riboflavin synthase domain-like"/>
    <property type="match status" value="1"/>
</dbReference>
<dbReference type="SUPFAM" id="SSF52343">
    <property type="entry name" value="Ferredoxin reductase-like, C-terminal NADP-linked domain"/>
    <property type="match status" value="1"/>
</dbReference>
<organism evidence="4 5">
    <name type="scientific">Herbaspirillum rubrisubalbicans Os34</name>
    <dbReference type="NCBI Taxonomy" id="1235827"/>
    <lineage>
        <taxon>Bacteria</taxon>
        <taxon>Pseudomonadati</taxon>
        <taxon>Pseudomonadota</taxon>
        <taxon>Betaproteobacteria</taxon>
        <taxon>Burkholderiales</taxon>
        <taxon>Oxalobacteraceae</taxon>
        <taxon>Herbaspirillum</taxon>
    </lineage>
</organism>
<dbReference type="InterPro" id="IPR017927">
    <property type="entry name" value="FAD-bd_FR_type"/>
</dbReference>
<name>A0A6M3ZYR2_9BURK</name>
<dbReference type="CDD" id="cd00322">
    <property type="entry name" value="FNR_like"/>
    <property type="match status" value="1"/>
</dbReference>
<evidence type="ECO:0000313" key="5">
    <source>
        <dbReference type="Proteomes" id="UP000501648"/>
    </source>
</evidence>
<dbReference type="PANTHER" id="PTHR47354">
    <property type="entry name" value="NADH OXIDOREDUCTASE HCR"/>
    <property type="match status" value="1"/>
</dbReference>
<dbReference type="InterPro" id="IPR050415">
    <property type="entry name" value="MRET"/>
</dbReference>
<reference evidence="4 5" key="1">
    <citation type="journal article" date="2012" name="J. Bacteriol.">
        <title>Genome sequence of the pathogenic Herbaspirillum seropedicae strain Os34, isolated from rice roots.</title>
        <authorList>
            <person name="Ye W."/>
            <person name="Ye S."/>
            <person name="Liu J."/>
            <person name="Chang S."/>
            <person name="Chen M."/>
            <person name="Zhu B."/>
            <person name="Guo L."/>
            <person name="An Q."/>
        </authorList>
    </citation>
    <scope>NUCLEOTIDE SEQUENCE [LARGE SCALE GENOMIC DNA]</scope>
    <source>
        <strain evidence="4 5">Os34</strain>
    </source>
</reference>
<dbReference type="PANTHER" id="PTHR47354:SF5">
    <property type="entry name" value="PROTEIN RFBI"/>
    <property type="match status" value="1"/>
</dbReference>
<keyword evidence="2" id="KW-0408">Iron</keyword>